<sequence length="459" mass="48829">MTSLVPQRLRTVGPRDQLVRAVLVLGALVLVVAVGRLAVTLPGVASIIALAVLAVGLTAVQPGIIPVAVLPLLLVVLRIGGGGVDLSLSDLALAAAAVPALLLAKRPFSPGLRAVLWASAAYQFATLITVANNPYAANAVEWGHAWVMVSGALVVGWAVGANGHARVGVRLLTGTIGVLAAITVIEGVVHLAQGDLSPVYPSFPYSMHKNFAGTVLGLGAVMVYARPAWAGINRRWSSVLLTFMVLGVLFTQSRQAIVGLAAAVFVLVLRSRTDRRRSKLVLLLVVPMVLFVTSLVQDQVQSDNRFNSVLQRLTWFQDSMTVWQTDPWFGVGLRWWYTDRFAFQFQPPNAEIEVLTSAGVLGLIAFLALVLVALRVAWRLDPLYGSLAVAVLVSRFVQGQFDLFWSAVQASLPFVILGICLGAEAFARRQDDGDASMHDDASAATTGPAASPAAQGRPR</sequence>
<dbReference type="InterPro" id="IPR007016">
    <property type="entry name" value="O-antigen_ligase-rel_domated"/>
</dbReference>
<feature type="transmembrane region" description="Helical" evidence="6">
    <location>
        <begin position="143"/>
        <end position="161"/>
    </location>
</feature>
<feature type="transmembrane region" description="Helical" evidence="6">
    <location>
        <begin position="84"/>
        <end position="102"/>
    </location>
</feature>
<keyword evidence="8" id="KW-0436">Ligase</keyword>
<reference evidence="9" key="1">
    <citation type="journal article" date="2019" name="Int. J. Syst. Evol. Microbiol.">
        <title>The Global Catalogue of Microorganisms (GCM) 10K type strain sequencing project: providing services to taxonomists for standard genome sequencing and annotation.</title>
        <authorList>
            <consortium name="The Broad Institute Genomics Platform"/>
            <consortium name="The Broad Institute Genome Sequencing Center for Infectious Disease"/>
            <person name="Wu L."/>
            <person name="Ma J."/>
        </authorList>
    </citation>
    <scope>NUCLEOTIDE SEQUENCE [LARGE SCALE GENOMIC DNA]</scope>
    <source>
        <strain evidence="9">CCUG 57508</strain>
    </source>
</reference>
<proteinExistence type="predicted"/>
<evidence type="ECO:0000256" key="3">
    <source>
        <dbReference type="ARBA" id="ARBA00022989"/>
    </source>
</evidence>
<evidence type="ECO:0000313" key="8">
    <source>
        <dbReference type="EMBL" id="MFD1054507.1"/>
    </source>
</evidence>
<dbReference type="PANTHER" id="PTHR37422">
    <property type="entry name" value="TEICHURONIC ACID BIOSYNTHESIS PROTEIN TUAE"/>
    <property type="match status" value="1"/>
</dbReference>
<keyword evidence="3 6" id="KW-1133">Transmembrane helix</keyword>
<feature type="transmembrane region" description="Helical" evidence="6">
    <location>
        <begin position="241"/>
        <end position="268"/>
    </location>
</feature>
<feature type="transmembrane region" description="Helical" evidence="6">
    <location>
        <begin position="280"/>
        <end position="297"/>
    </location>
</feature>
<evidence type="ECO:0000256" key="6">
    <source>
        <dbReference type="SAM" id="Phobius"/>
    </source>
</evidence>
<dbReference type="InterPro" id="IPR051533">
    <property type="entry name" value="WaaL-like"/>
</dbReference>
<evidence type="ECO:0000256" key="4">
    <source>
        <dbReference type="ARBA" id="ARBA00023136"/>
    </source>
</evidence>
<feature type="region of interest" description="Disordered" evidence="5">
    <location>
        <begin position="433"/>
        <end position="459"/>
    </location>
</feature>
<feature type="transmembrane region" description="Helical" evidence="6">
    <location>
        <begin position="403"/>
        <end position="427"/>
    </location>
</feature>
<protein>
    <submittedName>
        <fullName evidence="8">O-antigen ligase family protein</fullName>
    </submittedName>
</protein>
<keyword evidence="9" id="KW-1185">Reference proteome</keyword>
<evidence type="ECO:0000256" key="5">
    <source>
        <dbReference type="SAM" id="MobiDB-lite"/>
    </source>
</evidence>
<evidence type="ECO:0000256" key="1">
    <source>
        <dbReference type="ARBA" id="ARBA00004141"/>
    </source>
</evidence>
<feature type="transmembrane region" description="Helical" evidence="6">
    <location>
        <begin position="381"/>
        <end position="397"/>
    </location>
</feature>
<comment type="caution">
    <text evidence="8">The sequence shown here is derived from an EMBL/GenBank/DDBJ whole genome shotgun (WGS) entry which is preliminary data.</text>
</comment>
<dbReference type="PANTHER" id="PTHR37422:SF13">
    <property type="entry name" value="LIPOPOLYSACCHARIDE BIOSYNTHESIS PROTEIN PA4999-RELATED"/>
    <property type="match status" value="1"/>
</dbReference>
<accession>A0ABW3MW70</accession>
<name>A0ABW3MW70_9MICO</name>
<organism evidence="8 9">
    <name type="scientific">Terrabacter terrigena</name>
    <dbReference type="NCBI Taxonomy" id="574718"/>
    <lineage>
        <taxon>Bacteria</taxon>
        <taxon>Bacillati</taxon>
        <taxon>Actinomycetota</taxon>
        <taxon>Actinomycetes</taxon>
        <taxon>Micrococcales</taxon>
        <taxon>Intrasporangiaceae</taxon>
        <taxon>Terrabacter</taxon>
    </lineage>
</organism>
<gene>
    <name evidence="8" type="ORF">ACFQ2V_09350</name>
</gene>
<dbReference type="Pfam" id="PF04932">
    <property type="entry name" value="Wzy_C"/>
    <property type="match status" value="1"/>
</dbReference>
<feature type="transmembrane region" description="Helical" evidence="6">
    <location>
        <begin position="47"/>
        <end position="77"/>
    </location>
</feature>
<feature type="domain" description="O-antigen ligase-related" evidence="7">
    <location>
        <begin position="241"/>
        <end position="349"/>
    </location>
</feature>
<keyword evidence="2 6" id="KW-0812">Transmembrane</keyword>
<dbReference type="RefSeq" id="WP_386052408.1">
    <property type="nucleotide sequence ID" value="NZ_JBHTKH010000005.1"/>
</dbReference>
<feature type="transmembrane region" description="Helical" evidence="6">
    <location>
        <begin position="354"/>
        <end position="374"/>
    </location>
</feature>
<dbReference type="GO" id="GO:0016874">
    <property type="term" value="F:ligase activity"/>
    <property type="evidence" value="ECO:0007669"/>
    <property type="project" value="UniProtKB-KW"/>
</dbReference>
<feature type="compositionally biased region" description="Low complexity" evidence="5">
    <location>
        <begin position="442"/>
        <end position="459"/>
    </location>
</feature>
<evidence type="ECO:0000256" key="2">
    <source>
        <dbReference type="ARBA" id="ARBA00022692"/>
    </source>
</evidence>
<keyword evidence="4 6" id="KW-0472">Membrane</keyword>
<dbReference type="EMBL" id="JBHTKH010000005">
    <property type="protein sequence ID" value="MFD1054507.1"/>
    <property type="molecule type" value="Genomic_DNA"/>
</dbReference>
<feature type="transmembrane region" description="Helical" evidence="6">
    <location>
        <begin position="167"/>
        <end position="189"/>
    </location>
</feature>
<feature type="transmembrane region" description="Helical" evidence="6">
    <location>
        <begin position="210"/>
        <end position="229"/>
    </location>
</feature>
<dbReference type="Proteomes" id="UP001597046">
    <property type="component" value="Unassembled WGS sequence"/>
</dbReference>
<feature type="transmembrane region" description="Helical" evidence="6">
    <location>
        <begin position="21"/>
        <end position="41"/>
    </location>
</feature>
<feature type="transmembrane region" description="Helical" evidence="6">
    <location>
        <begin position="114"/>
        <end position="131"/>
    </location>
</feature>
<comment type="subcellular location">
    <subcellularLocation>
        <location evidence="1">Membrane</location>
        <topology evidence="1">Multi-pass membrane protein</topology>
    </subcellularLocation>
</comment>
<evidence type="ECO:0000313" key="9">
    <source>
        <dbReference type="Proteomes" id="UP001597046"/>
    </source>
</evidence>
<evidence type="ECO:0000259" key="7">
    <source>
        <dbReference type="Pfam" id="PF04932"/>
    </source>
</evidence>